<keyword evidence="2" id="KW-1185">Reference proteome</keyword>
<dbReference type="Proteomes" id="UP000324222">
    <property type="component" value="Unassembled WGS sequence"/>
</dbReference>
<dbReference type="EMBL" id="VSRR010001942">
    <property type="protein sequence ID" value="MPC28623.1"/>
    <property type="molecule type" value="Genomic_DNA"/>
</dbReference>
<accession>A0A5B7E608</accession>
<dbReference type="AlphaFoldDB" id="A0A5B7E608"/>
<reference evidence="1 2" key="1">
    <citation type="submission" date="2019-05" db="EMBL/GenBank/DDBJ databases">
        <title>Another draft genome of Portunus trituberculatus and its Hox gene families provides insights of decapod evolution.</title>
        <authorList>
            <person name="Jeong J.-H."/>
            <person name="Song I."/>
            <person name="Kim S."/>
            <person name="Choi T."/>
            <person name="Kim D."/>
            <person name="Ryu S."/>
            <person name="Kim W."/>
        </authorList>
    </citation>
    <scope>NUCLEOTIDE SEQUENCE [LARGE SCALE GENOMIC DNA]</scope>
    <source>
        <tissue evidence="1">Muscle</tissue>
    </source>
</reference>
<sequence length="146" mass="15963">MQNINAYMGVHVGPLACWPARPCWPGGPLITDPAGPSRPALPANRPADPTALLATQLMARPAHLFPSQWWPALPVTTTLLIQRDSLHGWRHGLRVRRVGTRRPSAAIVCLPSRSTSLCELCSEPPQGCEARPYAALRDGRQKLGFF</sequence>
<proteinExistence type="predicted"/>
<name>A0A5B7E608_PORTR</name>
<comment type="caution">
    <text evidence="1">The sequence shown here is derived from an EMBL/GenBank/DDBJ whole genome shotgun (WGS) entry which is preliminary data.</text>
</comment>
<evidence type="ECO:0000313" key="2">
    <source>
        <dbReference type="Proteomes" id="UP000324222"/>
    </source>
</evidence>
<protein>
    <submittedName>
        <fullName evidence="1">Uncharacterized protein</fullName>
    </submittedName>
</protein>
<evidence type="ECO:0000313" key="1">
    <source>
        <dbReference type="EMBL" id="MPC28623.1"/>
    </source>
</evidence>
<gene>
    <name evidence="1" type="ORF">E2C01_021831</name>
</gene>
<organism evidence="1 2">
    <name type="scientific">Portunus trituberculatus</name>
    <name type="common">Swimming crab</name>
    <name type="synonym">Neptunus trituberculatus</name>
    <dbReference type="NCBI Taxonomy" id="210409"/>
    <lineage>
        <taxon>Eukaryota</taxon>
        <taxon>Metazoa</taxon>
        <taxon>Ecdysozoa</taxon>
        <taxon>Arthropoda</taxon>
        <taxon>Crustacea</taxon>
        <taxon>Multicrustacea</taxon>
        <taxon>Malacostraca</taxon>
        <taxon>Eumalacostraca</taxon>
        <taxon>Eucarida</taxon>
        <taxon>Decapoda</taxon>
        <taxon>Pleocyemata</taxon>
        <taxon>Brachyura</taxon>
        <taxon>Eubrachyura</taxon>
        <taxon>Portunoidea</taxon>
        <taxon>Portunidae</taxon>
        <taxon>Portuninae</taxon>
        <taxon>Portunus</taxon>
    </lineage>
</organism>